<name>A0ABU3SZ86_9ALTE</name>
<evidence type="ECO:0000256" key="1">
    <source>
        <dbReference type="SAM" id="MobiDB-lite"/>
    </source>
</evidence>
<reference evidence="2 3" key="1">
    <citation type="submission" date="2023-10" db="EMBL/GenBank/DDBJ databases">
        <title>Glaciecola aquimarina strain GGW-M5 nov., isolated from a coastal seawater.</title>
        <authorList>
            <person name="Bayburt H."/>
            <person name="Kim J.M."/>
            <person name="Choi B.J."/>
            <person name="Jeon C.O."/>
        </authorList>
    </citation>
    <scope>NUCLEOTIDE SEQUENCE [LARGE SCALE GENOMIC DNA]</scope>
    <source>
        <strain evidence="2 3">KCTC 32108</strain>
    </source>
</reference>
<organism evidence="2 3">
    <name type="scientific">Paraglaciecola aquimarina</name>
    <dbReference type="NCBI Taxonomy" id="1235557"/>
    <lineage>
        <taxon>Bacteria</taxon>
        <taxon>Pseudomonadati</taxon>
        <taxon>Pseudomonadota</taxon>
        <taxon>Gammaproteobacteria</taxon>
        <taxon>Alteromonadales</taxon>
        <taxon>Alteromonadaceae</taxon>
        <taxon>Paraglaciecola</taxon>
    </lineage>
</organism>
<gene>
    <name evidence="2" type="ORF">RS130_16745</name>
</gene>
<feature type="region of interest" description="Disordered" evidence="1">
    <location>
        <begin position="75"/>
        <end position="97"/>
    </location>
</feature>
<accession>A0ABU3SZ86</accession>
<dbReference type="Proteomes" id="UP001247805">
    <property type="component" value="Unassembled WGS sequence"/>
</dbReference>
<evidence type="ECO:0000313" key="3">
    <source>
        <dbReference type="Proteomes" id="UP001247805"/>
    </source>
</evidence>
<keyword evidence="3" id="KW-1185">Reference proteome</keyword>
<proteinExistence type="predicted"/>
<dbReference type="EMBL" id="JAWDIO010000002">
    <property type="protein sequence ID" value="MDU0355334.1"/>
    <property type="molecule type" value="Genomic_DNA"/>
</dbReference>
<sequence length="165" mass="19282">MAEQNHIRGFVPPVFDMLTNDSFFLSEQRVINNLSNKIEKLESTSEYTHLKQQLLLVEQQSQADIAQLRSELVRNRQQRKRQRRESEKQLTEASTSSHQALMQTLSANSVYDKWRLKKLTEHWQNNSHTLLTKIDGFQQQISALKSNESTYLPSCKDVFLVTIVF</sequence>
<protein>
    <submittedName>
        <fullName evidence="2">Uncharacterized protein</fullName>
    </submittedName>
</protein>
<comment type="caution">
    <text evidence="2">The sequence shown here is derived from an EMBL/GenBank/DDBJ whole genome shotgun (WGS) entry which is preliminary data.</text>
</comment>
<evidence type="ECO:0000313" key="2">
    <source>
        <dbReference type="EMBL" id="MDU0355334.1"/>
    </source>
</evidence>